<dbReference type="PATRIC" id="fig|1678637.3.peg.512"/>
<dbReference type="RefSeq" id="WP_049714235.1">
    <property type="nucleotide sequence ID" value="NZ_LFXA01000002.1"/>
</dbReference>
<dbReference type="AlphaFoldDB" id="A0A0K9XKA2"/>
<evidence type="ECO:0000313" key="3">
    <source>
        <dbReference type="Proteomes" id="UP000037288"/>
    </source>
</evidence>
<keyword evidence="3" id="KW-1185">Reference proteome</keyword>
<protein>
    <submittedName>
        <fullName evidence="2">Uncharacterized protein</fullName>
    </submittedName>
</protein>
<dbReference type="Proteomes" id="UP000037288">
    <property type="component" value="Unassembled WGS sequence"/>
</dbReference>
<dbReference type="OrthoDB" id="4338170at2"/>
<name>A0A0K9XKA2_9ACTN</name>
<accession>A0A0K9XKA2</accession>
<evidence type="ECO:0000313" key="2">
    <source>
        <dbReference type="EMBL" id="KNB53521.1"/>
    </source>
</evidence>
<gene>
    <name evidence="2" type="ORF">AC230_02360</name>
</gene>
<reference evidence="3" key="1">
    <citation type="submission" date="2015-07" db="EMBL/GenBank/DDBJ databases">
        <title>Draft genome sequence of Streptomyces sp. CMAA 1322, a bacterium isolated from Caatinga biome, from dry forest semiarid of Brazil.</title>
        <authorList>
            <person name="Santos S.N."/>
            <person name="Gacesa R."/>
            <person name="Taketani R.G."/>
            <person name="Long P.F."/>
            <person name="Melo I.S."/>
        </authorList>
    </citation>
    <scope>NUCLEOTIDE SEQUENCE [LARGE SCALE GENOMIC DNA]</scope>
    <source>
        <strain evidence="3">CMAA 1322</strain>
    </source>
</reference>
<feature type="region of interest" description="Disordered" evidence="1">
    <location>
        <begin position="116"/>
        <end position="140"/>
    </location>
</feature>
<evidence type="ECO:0000256" key="1">
    <source>
        <dbReference type="SAM" id="MobiDB-lite"/>
    </source>
</evidence>
<organism evidence="2 3">
    <name type="scientific">Streptomyces caatingaensis</name>
    <dbReference type="NCBI Taxonomy" id="1678637"/>
    <lineage>
        <taxon>Bacteria</taxon>
        <taxon>Bacillati</taxon>
        <taxon>Actinomycetota</taxon>
        <taxon>Actinomycetes</taxon>
        <taxon>Kitasatosporales</taxon>
        <taxon>Streptomycetaceae</taxon>
        <taxon>Streptomyces</taxon>
    </lineage>
</organism>
<comment type="caution">
    <text evidence="2">The sequence shown here is derived from an EMBL/GenBank/DDBJ whole genome shotgun (WGS) entry which is preliminary data.</text>
</comment>
<sequence length="231" mass="24368">MDQNARQELVRAEAERHGVSPSAVEYAVDVIAAVQRRDRADYRANFGGELTLDEWFDGYGPSGFDELLVYAARKADLGDRGPDALRRVLTAAALAEQSTAGSGSRRLARLLDQPKEADAGVAQDAPADGTPKTEAQGPAAEECVNASGPLLFGEHPEHGWIVDGPYDSAVASVLEQAGFCYDAALGTHRIPAAVDPWTALHRASPALQQRDVSFVILNAQAAAEAAGPPPA</sequence>
<proteinExistence type="predicted"/>
<dbReference type="EMBL" id="LFXA01000002">
    <property type="protein sequence ID" value="KNB53521.1"/>
    <property type="molecule type" value="Genomic_DNA"/>
</dbReference>